<evidence type="ECO:0000313" key="1">
    <source>
        <dbReference type="EMBL" id="EEE58507.1"/>
    </source>
</evidence>
<protein>
    <recommendedName>
        <fullName evidence="2">Retrotransposon protein, putative, unclassified</fullName>
    </recommendedName>
</protein>
<reference evidence="1" key="1">
    <citation type="journal article" date="2005" name="PLoS Biol.">
        <title>The genomes of Oryza sativa: a history of duplications.</title>
        <authorList>
            <person name="Yu J."/>
            <person name="Wang J."/>
            <person name="Lin W."/>
            <person name="Li S."/>
            <person name="Li H."/>
            <person name="Zhou J."/>
            <person name="Ni P."/>
            <person name="Dong W."/>
            <person name="Hu S."/>
            <person name="Zeng C."/>
            <person name="Zhang J."/>
            <person name="Zhang Y."/>
            <person name="Li R."/>
            <person name="Xu Z."/>
            <person name="Li S."/>
            <person name="Li X."/>
            <person name="Zheng H."/>
            <person name="Cong L."/>
            <person name="Lin L."/>
            <person name="Yin J."/>
            <person name="Geng J."/>
            <person name="Li G."/>
            <person name="Shi J."/>
            <person name="Liu J."/>
            <person name="Lv H."/>
            <person name="Li J."/>
            <person name="Wang J."/>
            <person name="Deng Y."/>
            <person name="Ran L."/>
            <person name="Shi X."/>
            <person name="Wang X."/>
            <person name="Wu Q."/>
            <person name="Li C."/>
            <person name="Ren X."/>
            <person name="Wang J."/>
            <person name="Wang X."/>
            <person name="Li D."/>
            <person name="Liu D."/>
            <person name="Zhang X."/>
            <person name="Ji Z."/>
            <person name="Zhao W."/>
            <person name="Sun Y."/>
            <person name="Zhang Z."/>
            <person name="Bao J."/>
            <person name="Han Y."/>
            <person name="Dong L."/>
            <person name="Ji J."/>
            <person name="Chen P."/>
            <person name="Wu S."/>
            <person name="Liu J."/>
            <person name="Xiao Y."/>
            <person name="Bu D."/>
            <person name="Tan J."/>
            <person name="Yang L."/>
            <person name="Ye C."/>
            <person name="Zhang J."/>
            <person name="Xu J."/>
            <person name="Zhou Y."/>
            <person name="Yu Y."/>
            <person name="Zhang B."/>
            <person name="Zhuang S."/>
            <person name="Wei H."/>
            <person name="Liu B."/>
            <person name="Lei M."/>
            <person name="Yu H."/>
            <person name="Li Y."/>
            <person name="Xu H."/>
            <person name="Wei S."/>
            <person name="He X."/>
            <person name="Fang L."/>
            <person name="Zhang Z."/>
            <person name="Zhang Y."/>
            <person name="Huang X."/>
            <person name="Su Z."/>
            <person name="Tong W."/>
            <person name="Li J."/>
            <person name="Tong Z."/>
            <person name="Li S."/>
            <person name="Ye J."/>
            <person name="Wang L."/>
            <person name="Fang L."/>
            <person name="Lei T."/>
            <person name="Chen C."/>
            <person name="Chen H."/>
            <person name="Xu Z."/>
            <person name="Li H."/>
            <person name="Huang H."/>
            <person name="Zhang F."/>
            <person name="Xu H."/>
            <person name="Li N."/>
            <person name="Zhao C."/>
            <person name="Li S."/>
            <person name="Dong L."/>
            <person name="Huang Y."/>
            <person name="Li L."/>
            <person name="Xi Y."/>
            <person name="Qi Q."/>
            <person name="Li W."/>
            <person name="Zhang B."/>
            <person name="Hu W."/>
            <person name="Zhang Y."/>
            <person name="Tian X."/>
            <person name="Jiao Y."/>
            <person name="Liang X."/>
            <person name="Jin J."/>
            <person name="Gao L."/>
            <person name="Zheng W."/>
            <person name="Hao B."/>
            <person name="Liu S."/>
            <person name="Wang W."/>
            <person name="Yuan L."/>
            <person name="Cao M."/>
            <person name="McDermott J."/>
            <person name="Samudrala R."/>
            <person name="Wang J."/>
            <person name="Wong G.K."/>
            <person name="Yang H."/>
        </authorList>
    </citation>
    <scope>NUCLEOTIDE SEQUENCE [LARGE SCALE GENOMIC DNA]</scope>
</reference>
<evidence type="ECO:0008006" key="2">
    <source>
        <dbReference type="Google" id="ProtNLM"/>
    </source>
</evidence>
<proteinExistence type="predicted"/>
<accession>B9F5Q3</accession>
<dbReference type="Proteomes" id="UP000007752">
    <property type="component" value="Chromosome 3"/>
</dbReference>
<dbReference type="AlphaFoldDB" id="B9F5Q3"/>
<organism evidence="1">
    <name type="scientific">Oryza sativa subsp. japonica</name>
    <name type="common">Rice</name>
    <dbReference type="NCBI Taxonomy" id="39947"/>
    <lineage>
        <taxon>Eukaryota</taxon>
        <taxon>Viridiplantae</taxon>
        <taxon>Streptophyta</taxon>
        <taxon>Embryophyta</taxon>
        <taxon>Tracheophyta</taxon>
        <taxon>Spermatophyta</taxon>
        <taxon>Magnoliopsida</taxon>
        <taxon>Liliopsida</taxon>
        <taxon>Poales</taxon>
        <taxon>Poaceae</taxon>
        <taxon>BOP clade</taxon>
        <taxon>Oryzoideae</taxon>
        <taxon>Oryzeae</taxon>
        <taxon>Oryzinae</taxon>
        <taxon>Oryza</taxon>
        <taxon>Oryza sativa</taxon>
    </lineage>
</organism>
<gene>
    <name evidence="1" type="ORF">OsJ_09779</name>
</gene>
<reference evidence="1" key="2">
    <citation type="submission" date="2008-12" db="EMBL/GenBank/DDBJ databases">
        <title>Improved gene annotation of the rice (Oryza sativa) genomes.</title>
        <authorList>
            <person name="Wang J."/>
            <person name="Li R."/>
            <person name="Fan W."/>
            <person name="Huang Q."/>
            <person name="Zhang J."/>
            <person name="Zhou Y."/>
            <person name="Hu Y."/>
            <person name="Zi S."/>
            <person name="Li J."/>
            <person name="Ni P."/>
            <person name="Zheng H."/>
            <person name="Zhang Y."/>
            <person name="Zhao M."/>
            <person name="Hao Q."/>
            <person name="McDermott J."/>
            <person name="Samudrala R."/>
            <person name="Kristiansen K."/>
            <person name="Wong G.K.-S."/>
        </authorList>
    </citation>
    <scope>NUCLEOTIDE SEQUENCE</scope>
</reference>
<sequence>MSEAECGGEEERGGVIARLRWDCGIIALGWNRWMRLDELADGRMRWEGSARFPGAPQQPLRRPPAAPALGPDALAALHAQVVSVLNIKALVPITLDVAAANFTRWRGLFLVALSKYALTDHVLSDDHRPDLAKWFQMDCVVLAWLYGSISADLLQEVMSHDATACSVTVPARPGQAGWPSPANPWAGTIHVWPGPAGRGMLGPRPVGAPFAGAILNGPPVGPVGMAPIAYQATFPTNLPQAGVGSALQTQPSTPHGSA</sequence>
<dbReference type="EMBL" id="CM000140">
    <property type="protein sequence ID" value="EEE58507.1"/>
    <property type="molecule type" value="Genomic_DNA"/>
</dbReference>
<name>B9F5Q3_ORYSJ</name>